<name>A0A921F7F4_9LACO</name>
<organism evidence="1 2">
    <name type="scientific">Ligilactobacillus acidipiscis</name>
    <dbReference type="NCBI Taxonomy" id="89059"/>
    <lineage>
        <taxon>Bacteria</taxon>
        <taxon>Bacillati</taxon>
        <taxon>Bacillota</taxon>
        <taxon>Bacilli</taxon>
        <taxon>Lactobacillales</taxon>
        <taxon>Lactobacillaceae</taxon>
        <taxon>Ligilactobacillus</taxon>
    </lineage>
</organism>
<dbReference type="EMBL" id="DYXG01000004">
    <property type="protein sequence ID" value="HJE96017.1"/>
    <property type="molecule type" value="Genomic_DNA"/>
</dbReference>
<dbReference type="AlphaFoldDB" id="A0A921F7F4"/>
<gene>
    <name evidence="1" type="ORF">K8V00_00220</name>
</gene>
<accession>A0A921F7F4</accession>
<protein>
    <submittedName>
        <fullName evidence="1">Uncharacterized protein</fullName>
    </submittedName>
</protein>
<evidence type="ECO:0000313" key="2">
    <source>
        <dbReference type="Proteomes" id="UP000707535"/>
    </source>
</evidence>
<proteinExistence type="predicted"/>
<sequence>MAERALKIVSQQQHIFFECDSWYPKKEVLNFVKGHEKVGFIANISKDTALYQLPQRIGKRGRPRKYGQKFQVTDIVLTDEDGHYAVGMTKCMTKLFG</sequence>
<reference evidence="1" key="2">
    <citation type="submission" date="2021-09" db="EMBL/GenBank/DDBJ databases">
        <authorList>
            <person name="Gilroy R."/>
        </authorList>
    </citation>
    <scope>NUCLEOTIDE SEQUENCE</scope>
    <source>
        <strain evidence="1">CHK174-6876</strain>
    </source>
</reference>
<comment type="caution">
    <text evidence="1">The sequence shown here is derived from an EMBL/GenBank/DDBJ whole genome shotgun (WGS) entry which is preliminary data.</text>
</comment>
<evidence type="ECO:0000313" key="1">
    <source>
        <dbReference type="EMBL" id="HJE96017.1"/>
    </source>
</evidence>
<reference evidence="1" key="1">
    <citation type="journal article" date="2021" name="PeerJ">
        <title>Extensive microbial diversity within the chicken gut microbiome revealed by metagenomics and culture.</title>
        <authorList>
            <person name="Gilroy R."/>
            <person name="Ravi A."/>
            <person name="Getino M."/>
            <person name="Pursley I."/>
            <person name="Horton D.L."/>
            <person name="Alikhan N.F."/>
            <person name="Baker D."/>
            <person name="Gharbi K."/>
            <person name="Hall N."/>
            <person name="Watson M."/>
            <person name="Adriaenssens E.M."/>
            <person name="Foster-Nyarko E."/>
            <person name="Jarju S."/>
            <person name="Secka A."/>
            <person name="Antonio M."/>
            <person name="Oren A."/>
            <person name="Chaudhuri R.R."/>
            <person name="La Ragione R."/>
            <person name="Hildebrand F."/>
            <person name="Pallen M.J."/>
        </authorList>
    </citation>
    <scope>NUCLEOTIDE SEQUENCE</scope>
    <source>
        <strain evidence="1">CHK174-6876</strain>
    </source>
</reference>
<dbReference type="Proteomes" id="UP000707535">
    <property type="component" value="Unassembled WGS sequence"/>
</dbReference>